<evidence type="ECO:0000313" key="5">
    <source>
        <dbReference type="Proteomes" id="UP000252733"/>
    </source>
</evidence>
<proteinExistence type="predicted"/>
<keyword evidence="1" id="KW-0472">Membrane</keyword>
<feature type="domain" description="FecR protein" evidence="2">
    <location>
        <begin position="112"/>
        <end position="191"/>
    </location>
</feature>
<gene>
    <name evidence="4" type="ORF">DFO77_107131</name>
</gene>
<feature type="domain" description="Protein FecR C-terminal" evidence="3">
    <location>
        <begin position="257"/>
        <end position="325"/>
    </location>
</feature>
<sequence>MSKKANFKRLLRKFLVGSIDDAELEVLQKELKDSPENLESARKSYFGFIKLAGLERSAVWLDQNRKEVQRRIVRRRRFTQGLKVAASLLAIIGLSGVLHLSGIFNTTQEWKTVTAANGEIKEFYLSDSSRIYLAPSSTLKFPVKFSKDCRQVQLNGEAYFEVKKDTERKFIVKTSFSEVNVLGTSFNVRAYPNERYEETLLVEGVVSLTHLDEKKNKIHQPYILEPFEKVKYNKEDNTTERKIIDSKNKPVWMNHRIAFYNQSLSFVAKELERFHNVTIVIVDEGVGKIKINGEFNNESLEEILNSLKILLPIRYSYDIQNQLIHIYSLK</sequence>
<dbReference type="OrthoDB" id="783402at2"/>
<accession>A0A2T0XEF4</accession>
<dbReference type="PANTHER" id="PTHR30273">
    <property type="entry name" value="PERIPLASMIC SIGNAL SENSOR AND SIGMA FACTOR ACTIVATOR FECR-RELATED"/>
    <property type="match status" value="1"/>
</dbReference>
<keyword evidence="5" id="KW-1185">Reference proteome</keyword>
<dbReference type="Proteomes" id="UP000252733">
    <property type="component" value="Unassembled WGS sequence"/>
</dbReference>
<dbReference type="InterPro" id="IPR032508">
    <property type="entry name" value="FecR_C"/>
</dbReference>
<dbReference type="Pfam" id="PF04773">
    <property type="entry name" value="FecR"/>
    <property type="match status" value="1"/>
</dbReference>
<dbReference type="PIRSF" id="PIRSF018266">
    <property type="entry name" value="FecR"/>
    <property type="match status" value="1"/>
</dbReference>
<dbReference type="EMBL" id="QPIZ01000007">
    <property type="protein sequence ID" value="RCW36840.1"/>
    <property type="molecule type" value="Genomic_DNA"/>
</dbReference>
<comment type="caution">
    <text evidence="4">The sequence shown here is derived from an EMBL/GenBank/DDBJ whole genome shotgun (WGS) entry which is preliminary data.</text>
</comment>
<keyword evidence="1" id="KW-1133">Transmembrane helix</keyword>
<evidence type="ECO:0000256" key="1">
    <source>
        <dbReference type="SAM" id="Phobius"/>
    </source>
</evidence>
<evidence type="ECO:0000259" key="3">
    <source>
        <dbReference type="Pfam" id="PF16344"/>
    </source>
</evidence>
<dbReference type="STRING" id="1168289.GCA_000259075_00845"/>
<dbReference type="Gene3D" id="2.60.120.1440">
    <property type="match status" value="1"/>
</dbReference>
<name>A0A2T0XEF4_9BACT</name>
<dbReference type="RefSeq" id="WP_106153686.1">
    <property type="nucleotide sequence ID" value="NZ_PVTS01000012.1"/>
</dbReference>
<feature type="transmembrane region" description="Helical" evidence="1">
    <location>
        <begin position="84"/>
        <end position="104"/>
    </location>
</feature>
<dbReference type="GO" id="GO:0016989">
    <property type="term" value="F:sigma factor antagonist activity"/>
    <property type="evidence" value="ECO:0007669"/>
    <property type="project" value="TreeGrafter"/>
</dbReference>
<keyword evidence="1" id="KW-0812">Transmembrane</keyword>
<dbReference type="Pfam" id="PF16344">
    <property type="entry name" value="FecR_C"/>
    <property type="match status" value="1"/>
</dbReference>
<dbReference type="InterPro" id="IPR006860">
    <property type="entry name" value="FecR"/>
</dbReference>
<evidence type="ECO:0000313" key="4">
    <source>
        <dbReference type="EMBL" id="RCW36840.1"/>
    </source>
</evidence>
<reference evidence="4 5" key="1">
    <citation type="submission" date="2018-07" db="EMBL/GenBank/DDBJ databases">
        <title>Freshwater and sediment microbial communities from various areas in North America, analyzing microbe dynamics in response to fracking.</title>
        <authorList>
            <person name="Lamendella R."/>
        </authorList>
    </citation>
    <scope>NUCLEOTIDE SEQUENCE [LARGE SCALE GENOMIC DNA]</scope>
    <source>
        <strain evidence="4 5">160A</strain>
    </source>
</reference>
<organism evidence="4 5">
    <name type="scientific">Marinilabilia salmonicolor</name>
    <dbReference type="NCBI Taxonomy" id="989"/>
    <lineage>
        <taxon>Bacteria</taxon>
        <taxon>Pseudomonadati</taxon>
        <taxon>Bacteroidota</taxon>
        <taxon>Bacteroidia</taxon>
        <taxon>Marinilabiliales</taxon>
        <taxon>Marinilabiliaceae</taxon>
        <taxon>Marinilabilia</taxon>
    </lineage>
</organism>
<protein>
    <submittedName>
        <fullName evidence="4">FecR family protein</fullName>
    </submittedName>
</protein>
<evidence type="ECO:0000259" key="2">
    <source>
        <dbReference type="Pfam" id="PF04773"/>
    </source>
</evidence>
<dbReference type="PANTHER" id="PTHR30273:SF2">
    <property type="entry name" value="PROTEIN FECR"/>
    <property type="match status" value="1"/>
</dbReference>
<dbReference type="Gene3D" id="3.55.50.30">
    <property type="match status" value="1"/>
</dbReference>
<dbReference type="AlphaFoldDB" id="A0A2T0XEF4"/>
<dbReference type="InterPro" id="IPR012373">
    <property type="entry name" value="Ferrdict_sens_TM"/>
</dbReference>